<dbReference type="InterPro" id="IPR005552">
    <property type="entry name" value="Scramblase"/>
</dbReference>
<protein>
    <recommendedName>
        <fullName evidence="2">Phospholipid scramblase</fullName>
    </recommendedName>
</protein>
<evidence type="ECO:0000256" key="1">
    <source>
        <dbReference type="ARBA" id="ARBA00005350"/>
    </source>
</evidence>
<dbReference type="PANTHER" id="PTHR23248:SF9">
    <property type="entry name" value="PHOSPHOLIPID SCRAMBLASE"/>
    <property type="match status" value="1"/>
</dbReference>
<comment type="cofactor">
    <cofactor evidence="2">
        <name>Ca(2+)</name>
        <dbReference type="ChEBI" id="CHEBI:29108"/>
    </cofactor>
</comment>
<keyword evidence="2" id="KW-0449">Lipoprotein</keyword>
<proteinExistence type="inferred from homology"/>
<evidence type="ECO:0000313" key="3">
    <source>
        <dbReference type="EMBL" id="KAG9511337.1"/>
    </source>
</evidence>
<organism evidence="3 4">
    <name type="scientific">Fragariocoptes setiger</name>
    <dbReference type="NCBI Taxonomy" id="1670756"/>
    <lineage>
        <taxon>Eukaryota</taxon>
        <taxon>Metazoa</taxon>
        <taxon>Ecdysozoa</taxon>
        <taxon>Arthropoda</taxon>
        <taxon>Chelicerata</taxon>
        <taxon>Arachnida</taxon>
        <taxon>Acari</taxon>
        <taxon>Acariformes</taxon>
        <taxon>Trombidiformes</taxon>
        <taxon>Prostigmata</taxon>
        <taxon>Eupodina</taxon>
        <taxon>Eriophyoidea</taxon>
        <taxon>Phytoptidae</taxon>
        <taxon>Fragariocoptes</taxon>
    </lineage>
</organism>
<keyword evidence="2" id="KW-0106">Calcium</keyword>
<name>A0ABQ7SD73_9ACAR</name>
<dbReference type="PANTHER" id="PTHR23248">
    <property type="entry name" value="PHOSPHOLIPID SCRAMBLASE-RELATED"/>
    <property type="match status" value="1"/>
</dbReference>
<comment type="similarity">
    <text evidence="1 2">Belongs to the phospholipid scramblase family.</text>
</comment>
<dbReference type="Pfam" id="PF03803">
    <property type="entry name" value="Scramblase"/>
    <property type="match status" value="1"/>
</dbReference>
<sequence>MNYNVGKEVAVSPPTQVGGPSNAFNVAQPIIQQPGGIISPYGGVPKFNGLEAIDAYFKSVESLRVQQKLDTFEIMLELCVPFFEFSNEYSVENQGGMRLFKANENNNCLTLCCCCAEVRPFDFEMKDLYGNVVLRMDRPLRCDRVEGCCCCIDCLCASCWQELSVKSGDGQVIGKVTQEWSFFKPNLCIRSGTDAPILYIDGPLYPAICCCTGAFTIRDLEGKYVGRIVKEWAGCCKETCTKVDNFNINFPQNLDHKVKATCLGALFLMDYLYYGHPGYYLCL</sequence>
<accession>A0ABQ7SD73</accession>
<keyword evidence="4" id="KW-1185">Reference proteome</keyword>
<gene>
    <name evidence="3" type="primary">PLSCR2</name>
    <name evidence="3" type="ORF">GZH46_00085</name>
</gene>
<dbReference type="Proteomes" id="UP000825002">
    <property type="component" value="Unassembled WGS sequence"/>
</dbReference>
<comment type="function">
    <text evidence="2">May mediate accelerated ATP-independent bidirectional transbilayer migration of phospholipids upon binding calcium ions that results in a loss of phospholipid asymmetry in the plasma membrane.</text>
</comment>
<keyword evidence="2" id="KW-0564">Palmitate</keyword>
<evidence type="ECO:0000256" key="2">
    <source>
        <dbReference type="RuleBase" id="RU363116"/>
    </source>
</evidence>
<comment type="caution">
    <text evidence="3">The sequence shown here is derived from an EMBL/GenBank/DDBJ whole genome shotgun (WGS) entry which is preliminary data.</text>
</comment>
<evidence type="ECO:0000313" key="4">
    <source>
        <dbReference type="Proteomes" id="UP000825002"/>
    </source>
</evidence>
<reference evidence="3 4" key="1">
    <citation type="submission" date="2020-10" db="EMBL/GenBank/DDBJ databases">
        <authorList>
            <person name="Klimov P.B."/>
            <person name="Dyachkov S.M."/>
            <person name="Chetverikov P.E."/>
        </authorList>
    </citation>
    <scope>NUCLEOTIDE SEQUENCE [LARGE SCALE GENOMIC DNA]</scope>
    <source>
        <strain evidence="3">BMOC 18-1129-001#AD2665</strain>
        <tissue evidence="3">Entire mites</tissue>
    </source>
</reference>
<dbReference type="EMBL" id="JAIFTH010000009">
    <property type="protein sequence ID" value="KAG9511337.1"/>
    <property type="molecule type" value="Genomic_DNA"/>
</dbReference>